<evidence type="ECO:0000313" key="3">
    <source>
        <dbReference type="EMBL" id="TYA71388.1"/>
    </source>
</evidence>
<dbReference type="RefSeq" id="WP_148544374.1">
    <property type="nucleotide sequence ID" value="NZ_VSDQ01000718.1"/>
</dbReference>
<organism evidence="3 4">
    <name type="scientific">Seonamhaeicola marinus</name>
    <dbReference type="NCBI Taxonomy" id="1912246"/>
    <lineage>
        <taxon>Bacteria</taxon>
        <taxon>Pseudomonadati</taxon>
        <taxon>Bacteroidota</taxon>
        <taxon>Flavobacteriia</taxon>
        <taxon>Flavobacteriales</taxon>
        <taxon>Flavobacteriaceae</taxon>
    </lineage>
</organism>
<comment type="caution">
    <text evidence="3">The sequence shown here is derived from an EMBL/GenBank/DDBJ whole genome shotgun (WGS) entry which is preliminary data.</text>
</comment>
<dbReference type="PANTHER" id="PTHR21666:SF289">
    <property type="entry name" value="L-ALA--D-GLU ENDOPEPTIDASE"/>
    <property type="match status" value="1"/>
</dbReference>
<reference evidence="3 4" key="1">
    <citation type="submission" date="2019-08" db="EMBL/GenBank/DDBJ databases">
        <title>Seonamhaeicola sediminis sp. nov., isolated from marine sediment.</title>
        <authorList>
            <person name="Cao W.R."/>
        </authorList>
    </citation>
    <scope>NUCLEOTIDE SEQUENCE [LARGE SCALE GENOMIC DNA]</scope>
    <source>
        <strain evidence="3 4">B011</strain>
    </source>
</reference>
<evidence type="ECO:0000259" key="2">
    <source>
        <dbReference type="Pfam" id="PF01551"/>
    </source>
</evidence>
<dbReference type="SUPFAM" id="SSF51261">
    <property type="entry name" value="Duplicated hybrid motif"/>
    <property type="match status" value="1"/>
</dbReference>
<dbReference type="Gene3D" id="2.70.70.10">
    <property type="entry name" value="Glucose Permease (Domain IIA)"/>
    <property type="match status" value="1"/>
</dbReference>
<dbReference type="Pfam" id="PF01551">
    <property type="entry name" value="Peptidase_M23"/>
    <property type="match status" value="1"/>
</dbReference>
<dbReference type="Proteomes" id="UP000323930">
    <property type="component" value="Unassembled WGS sequence"/>
</dbReference>
<evidence type="ECO:0000256" key="1">
    <source>
        <dbReference type="ARBA" id="ARBA00022729"/>
    </source>
</evidence>
<dbReference type="InterPro" id="IPR016047">
    <property type="entry name" value="M23ase_b-sheet_dom"/>
</dbReference>
<gene>
    <name evidence="3" type="ORF">FUA24_17545</name>
</gene>
<dbReference type="EMBL" id="VSDQ01000718">
    <property type="protein sequence ID" value="TYA71388.1"/>
    <property type="molecule type" value="Genomic_DNA"/>
</dbReference>
<dbReference type="InterPro" id="IPR050570">
    <property type="entry name" value="Cell_wall_metabolism_enzyme"/>
</dbReference>
<proteinExistence type="predicted"/>
<dbReference type="AlphaFoldDB" id="A0A5D0HJC6"/>
<dbReference type="InterPro" id="IPR011055">
    <property type="entry name" value="Dup_hybrid_motif"/>
</dbReference>
<keyword evidence="1" id="KW-0732">Signal</keyword>
<dbReference type="OrthoDB" id="9801052at2"/>
<sequence>MQSTNFIEFLKGLDPKPLYVLDKAMPLSSYVPIDLSDSNESLNEIDVASAEKLGAFVNNHIANHNAKVAYGGYLEVRNIYKRSTHFNKQAKEERNIHIAIDLWCEAKTPIYAPLNAKVHSFKNNTNYGDYGPTIILEHNVEHITFYTLYGHLSLESIDTLKVGQIFEQGEQIGSLGDAAVNGNYPPHLHFQIIRDLQGNLGDYPGVCAKQNLEFYKQNCPDPSYILHL</sequence>
<keyword evidence="4" id="KW-1185">Reference proteome</keyword>
<evidence type="ECO:0000313" key="4">
    <source>
        <dbReference type="Proteomes" id="UP000323930"/>
    </source>
</evidence>
<dbReference type="PANTHER" id="PTHR21666">
    <property type="entry name" value="PEPTIDASE-RELATED"/>
    <property type="match status" value="1"/>
</dbReference>
<protein>
    <submittedName>
        <fullName evidence="3">Peptidoglycan DD-metalloendopeptidase family protein</fullName>
    </submittedName>
</protein>
<feature type="domain" description="M23ase beta-sheet core" evidence="2">
    <location>
        <begin position="96"/>
        <end position="194"/>
    </location>
</feature>
<dbReference type="GO" id="GO:0004222">
    <property type="term" value="F:metalloendopeptidase activity"/>
    <property type="evidence" value="ECO:0007669"/>
    <property type="project" value="TreeGrafter"/>
</dbReference>
<name>A0A5D0HJC6_9FLAO</name>
<dbReference type="CDD" id="cd12797">
    <property type="entry name" value="M23_peptidase"/>
    <property type="match status" value="1"/>
</dbReference>
<accession>A0A5D0HJC6</accession>